<accession>A0A811NMZ9</accession>
<dbReference type="Proteomes" id="UP000604825">
    <property type="component" value="Unassembled WGS sequence"/>
</dbReference>
<gene>
    <name evidence="1" type="ORF">NCGR_LOCUS19092</name>
</gene>
<name>A0A811NMZ9_9POAL</name>
<organism evidence="1 2">
    <name type="scientific">Miscanthus lutarioriparius</name>
    <dbReference type="NCBI Taxonomy" id="422564"/>
    <lineage>
        <taxon>Eukaryota</taxon>
        <taxon>Viridiplantae</taxon>
        <taxon>Streptophyta</taxon>
        <taxon>Embryophyta</taxon>
        <taxon>Tracheophyta</taxon>
        <taxon>Spermatophyta</taxon>
        <taxon>Magnoliopsida</taxon>
        <taxon>Liliopsida</taxon>
        <taxon>Poales</taxon>
        <taxon>Poaceae</taxon>
        <taxon>PACMAD clade</taxon>
        <taxon>Panicoideae</taxon>
        <taxon>Andropogonodae</taxon>
        <taxon>Andropogoneae</taxon>
        <taxon>Saccharinae</taxon>
        <taxon>Miscanthus</taxon>
    </lineage>
</organism>
<reference evidence="1" key="1">
    <citation type="submission" date="2020-10" db="EMBL/GenBank/DDBJ databases">
        <authorList>
            <person name="Han B."/>
            <person name="Lu T."/>
            <person name="Zhao Q."/>
            <person name="Huang X."/>
            <person name="Zhao Y."/>
        </authorList>
    </citation>
    <scope>NUCLEOTIDE SEQUENCE</scope>
</reference>
<proteinExistence type="predicted"/>
<dbReference type="Gene3D" id="2.40.70.10">
    <property type="entry name" value="Acid Proteases"/>
    <property type="match status" value="1"/>
</dbReference>
<dbReference type="InterPro" id="IPR021109">
    <property type="entry name" value="Peptidase_aspartic_dom_sf"/>
</dbReference>
<protein>
    <submittedName>
        <fullName evidence="1">Uncharacterized protein</fullName>
    </submittedName>
</protein>
<dbReference type="AlphaFoldDB" id="A0A811NMZ9"/>
<sequence>MSTTSGGKPLVTAITKDAATKLYTAPLKDAQPLVLDLSGPLLWSTCAAAHPSYECHHAACADAQAHHPPGYPRTGHDVADESNPLRCRMESAVFVWPMHILTALYRDLVGRGRRGHGFMIEHNKLVENDGELDKLKVKIHCRTTLVPGVRIDLEVSGESRRGFDADCTAIIAVVEALRMQYGIFPADYSYAVIAEKRGIFNEMGAALEGFINAYFEMDDSIAGYHSSIINLTGALSNWLTNSHTTARVYTKAAVRAMNVWATKCASAIMKERTVTTNVVSMLSAKEPPPASLVRMDRTAPMPMKLDWEASYQVMRLEFDTAIAKLGMEVSNIDVSGLANGKYTVTLLQCRVSRISSRPKQNTVQWLQKLNSCSQLLGTSTMCWDTAS</sequence>
<comment type="caution">
    <text evidence="1">The sequence shown here is derived from an EMBL/GenBank/DDBJ whole genome shotgun (WGS) entry which is preliminary data.</text>
</comment>
<evidence type="ECO:0000313" key="2">
    <source>
        <dbReference type="Proteomes" id="UP000604825"/>
    </source>
</evidence>
<dbReference type="EMBL" id="CAJGYO010000005">
    <property type="protein sequence ID" value="CAD6228292.1"/>
    <property type="molecule type" value="Genomic_DNA"/>
</dbReference>
<keyword evidence="2" id="KW-1185">Reference proteome</keyword>
<evidence type="ECO:0000313" key="1">
    <source>
        <dbReference type="EMBL" id="CAD6228292.1"/>
    </source>
</evidence>